<dbReference type="AlphaFoldDB" id="A0A4E0S023"/>
<feature type="compositionally biased region" description="Polar residues" evidence="4">
    <location>
        <begin position="630"/>
        <end position="641"/>
    </location>
</feature>
<organism evidence="6 7">
    <name type="scientific">Fasciola hepatica</name>
    <name type="common">Liver fluke</name>
    <dbReference type="NCBI Taxonomy" id="6192"/>
    <lineage>
        <taxon>Eukaryota</taxon>
        <taxon>Metazoa</taxon>
        <taxon>Spiralia</taxon>
        <taxon>Lophotrochozoa</taxon>
        <taxon>Platyhelminthes</taxon>
        <taxon>Trematoda</taxon>
        <taxon>Digenea</taxon>
        <taxon>Plagiorchiida</taxon>
        <taxon>Echinostomata</taxon>
        <taxon>Echinostomatoidea</taxon>
        <taxon>Fasciolidae</taxon>
        <taxon>Fasciola</taxon>
    </lineage>
</organism>
<evidence type="ECO:0000256" key="2">
    <source>
        <dbReference type="ARBA" id="ARBA00023054"/>
    </source>
</evidence>
<evidence type="ECO:0000256" key="3">
    <source>
        <dbReference type="SAM" id="Coils"/>
    </source>
</evidence>
<evidence type="ECO:0000313" key="7">
    <source>
        <dbReference type="Proteomes" id="UP000230066"/>
    </source>
</evidence>
<dbReference type="InterPro" id="IPR013761">
    <property type="entry name" value="SAM/pointed_sf"/>
</dbReference>
<dbReference type="Proteomes" id="UP000230066">
    <property type="component" value="Unassembled WGS sequence"/>
</dbReference>
<name>A0A4E0S023_FASHE</name>
<feature type="compositionally biased region" description="Polar residues" evidence="4">
    <location>
        <begin position="462"/>
        <end position="480"/>
    </location>
</feature>
<gene>
    <name evidence="6" type="ORF">D915_006282</name>
</gene>
<dbReference type="SUPFAM" id="SSF47769">
    <property type="entry name" value="SAM/Pointed domain"/>
    <property type="match status" value="3"/>
</dbReference>
<feature type="region of interest" description="Disordered" evidence="4">
    <location>
        <begin position="685"/>
        <end position="718"/>
    </location>
</feature>
<feature type="region of interest" description="Disordered" evidence="4">
    <location>
        <begin position="433"/>
        <end position="481"/>
    </location>
</feature>
<dbReference type="GO" id="GO:0007528">
    <property type="term" value="P:neuromuscular junction development"/>
    <property type="evidence" value="ECO:0007669"/>
    <property type="project" value="TreeGrafter"/>
</dbReference>
<feature type="compositionally biased region" description="Polar residues" evidence="4">
    <location>
        <begin position="706"/>
        <end position="716"/>
    </location>
</feature>
<dbReference type="GO" id="GO:0048786">
    <property type="term" value="C:presynaptic active zone"/>
    <property type="evidence" value="ECO:0007669"/>
    <property type="project" value="TreeGrafter"/>
</dbReference>
<protein>
    <submittedName>
        <fullName evidence="6">Liprin-beta-1</fullName>
    </submittedName>
</protein>
<dbReference type="EMBL" id="JXXN02002307">
    <property type="protein sequence ID" value="THD23150.1"/>
    <property type="molecule type" value="Genomic_DNA"/>
</dbReference>
<evidence type="ECO:0000256" key="1">
    <source>
        <dbReference type="ARBA" id="ARBA00022737"/>
    </source>
</evidence>
<dbReference type="Gene3D" id="1.10.150.50">
    <property type="entry name" value="Transcription Factor, Ets-1"/>
    <property type="match status" value="3"/>
</dbReference>
<comment type="caution">
    <text evidence="6">The sequence shown here is derived from an EMBL/GenBank/DDBJ whole genome shotgun (WGS) entry which is preliminary data.</text>
</comment>
<dbReference type="PANTHER" id="PTHR12587:SF14">
    <property type="entry name" value="AT31531P"/>
    <property type="match status" value="1"/>
</dbReference>
<sequence>MEFCNASEMLASVLKDMNEIINVTEPDKPITESYNGYELLPNDEETMAIHSESVEDKLIPEKIVHNSEFPAALKSDRNGSYTAEPFANGDQDNEDAKKYPSSKPEGHYSGMNYGTTESGSPLVARHKLESQIHSTSLGLGSMKKAEPKNETTDQLHARLIQLQKQVNAQAQRIAELEQKRRHPLNTVLGNVASLDKLDLLAEVSKQQFQIAALENAKRELEMQVEYLLRQLSLYHPDLDLNQLKANHLGFDIANGLGSENNEQGGVTQKEFRFLDNQNSNQFSELDQLKYQQHSPLLIHNNLASSRSHMLSSTNLPVSSQQVSRQIYFEPSNDNSHFLQTGLSGNNQYKSISLNELRHHRIHQMEANLMPRVPKPIDWMENGRGYTAFSCESPYTLAYASPTSLASQGQSLSVRDRLPPQYAGNYHRQAFLNNRVRSPPPNRTNDRVAETRRETTSKRFPSDNMSISMESSTHSGVNQLSPGMRRITVPLPVSGDLRNFPTPPVGRRMLPASPNRFSGAESVPFIPGTSLGDSNDSVVHSRFKRLLAATSFNWFSRHRNSTYSNHAITQPRSLELRQPKDDRSNIHPMSAPDGREVDLLETNESHSSFDIRHKIPSIQPNGQTERHIDSHVSTPPRNSVTRETVSDFGLGQARENLLNQLDNLTDSTGKSPCANSDKVNKSDLMHESASGFDTPPISLPTKPENGYKTQSDNTTHQPPFRFSYPTRDFVHWDKDMVSAWLYELGLGYSVPHVRRWLQNGSDLVHASRKEIEQEMGIRNPMHMKKLYLHLQLRTNEQISIYSSVPFLRVKYPVDFSISAWLDDLGLSSYTTAFETAAIDLLVLNHLTTDDLTIMKITSELHFLSLRRGLQMLRRMNYDLSQICRRPGDLEDMVWSLSDDRKKKDAIVQEPNTSGDTANDEKSKEVNSMDSAGIESSGDVSTTIPINGSRSSLSRAKRLPLHVCYWSQYRVMAWLHQIELPEYAPELCGSGVHGALMSFLFLAQVHSVSP</sequence>
<dbReference type="SMART" id="SM00454">
    <property type="entry name" value="SAM"/>
    <property type="match status" value="2"/>
</dbReference>
<feature type="compositionally biased region" description="Polar residues" evidence="4">
    <location>
        <begin position="936"/>
        <end position="945"/>
    </location>
</feature>
<evidence type="ECO:0000259" key="5">
    <source>
        <dbReference type="PROSITE" id="PS50105"/>
    </source>
</evidence>
<keyword evidence="1" id="KW-0677">Repeat</keyword>
<keyword evidence="2 3" id="KW-0175">Coiled coil</keyword>
<feature type="region of interest" description="Disordered" evidence="4">
    <location>
        <begin position="614"/>
        <end position="641"/>
    </location>
</feature>
<dbReference type="Pfam" id="PF00536">
    <property type="entry name" value="SAM_1"/>
    <property type="match status" value="2"/>
</dbReference>
<feature type="compositionally biased region" description="Basic and acidic residues" evidence="4">
    <location>
        <begin position="443"/>
        <end position="460"/>
    </location>
</feature>
<dbReference type="PANTHER" id="PTHR12587">
    <property type="entry name" value="LAR INTERACTING PROTEIN LIP -RELATED PROTEIN"/>
    <property type="match status" value="1"/>
</dbReference>
<feature type="region of interest" description="Disordered" evidence="4">
    <location>
        <begin position="904"/>
        <end position="945"/>
    </location>
</feature>
<proteinExistence type="predicted"/>
<evidence type="ECO:0000256" key="4">
    <source>
        <dbReference type="SAM" id="MobiDB-lite"/>
    </source>
</evidence>
<keyword evidence="7" id="KW-1185">Reference proteome</keyword>
<dbReference type="PROSITE" id="PS50105">
    <property type="entry name" value="SAM_DOMAIN"/>
    <property type="match status" value="2"/>
</dbReference>
<evidence type="ECO:0000313" key="6">
    <source>
        <dbReference type="EMBL" id="THD23150.1"/>
    </source>
</evidence>
<feature type="domain" description="SAM" evidence="5">
    <location>
        <begin position="815"/>
        <end position="874"/>
    </location>
</feature>
<feature type="region of interest" description="Disordered" evidence="4">
    <location>
        <begin position="74"/>
        <end position="119"/>
    </location>
</feature>
<dbReference type="InterPro" id="IPR001660">
    <property type="entry name" value="SAM"/>
</dbReference>
<dbReference type="InterPro" id="IPR029515">
    <property type="entry name" value="Liprin"/>
</dbReference>
<feature type="domain" description="SAM" evidence="5">
    <location>
        <begin position="731"/>
        <end position="795"/>
    </location>
</feature>
<reference evidence="6" key="1">
    <citation type="submission" date="2019-03" db="EMBL/GenBank/DDBJ databases">
        <title>Improved annotation for the trematode Fasciola hepatica.</title>
        <authorList>
            <person name="Choi Y.-J."/>
            <person name="Martin J."/>
            <person name="Mitreva M."/>
        </authorList>
    </citation>
    <scope>NUCLEOTIDE SEQUENCE [LARGE SCALE GENOMIC DNA]</scope>
</reference>
<feature type="coiled-coil region" evidence="3">
    <location>
        <begin position="203"/>
        <end position="230"/>
    </location>
</feature>
<accession>A0A4E0S023</accession>